<protein>
    <submittedName>
        <fullName evidence="2">Uncharacterized protein</fullName>
    </submittedName>
</protein>
<evidence type="ECO:0000313" key="3">
    <source>
        <dbReference type="Proteomes" id="UP001054837"/>
    </source>
</evidence>
<gene>
    <name evidence="2" type="ORF">CDAR_275641</name>
</gene>
<evidence type="ECO:0000313" key="2">
    <source>
        <dbReference type="EMBL" id="GIY59061.1"/>
    </source>
</evidence>
<dbReference type="EMBL" id="BPLQ01011596">
    <property type="protein sequence ID" value="GIY59061.1"/>
    <property type="molecule type" value="Genomic_DNA"/>
</dbReference>
<feature type="region of interest" description="Disordered" evidence="1">
    <location>
        <begin position="1"/>
        <end position="39"/>
    </location>
</feature>
<name>A0AAV4UML2_9ARAC</name>
<comment type="caution">
    <text evidence="2">The sequence shown here is derived from an EMBL/GenBank/DDBJ whole genome shotgun (WGS) entry which is preliminary data.</text>
</comment>
<evidence type="ECO:0000256" key="1">
    <source>
        <dbReference type="SAM" id="MobiDB-lite"/>
    </source>
</evidence>
<dbReference type="Proteomes" id="UP001054837">
    <property type="component" value="Unassembled WGS sequence"/>
</dbReference>
<sequence>MPPPGFEPEAWHTKDQSASHLATRPPRAPVEKNGYGGKTGKKTASIACRYFIVLPRTRCFRVFIGSMLKIRHFLTKISMRVESRQRKQLKNGRFVLNLPAAITCGNQLQTA</sequence>
<keyword evidence="3" id="KW-1185">Reference proteome</keyword>
<dbReference type="AlphaFoldDB" id="A0AAV4UML2"/>
<accession>A0AAV4UML2</accession>
<organism evidence="2 3">
    <name type="scientific">Caerostris darwini</name>
    <dbReference type="NCBI Taxonomy" id="1538125"/>
    <lineage>
        <taxon>Eukaryota</taxon>
        <taxon>Metazoa</taxon>
        <taxon>Ecdysozoa</taxon>
        <taxon>Arthropoda</taxon>
        <taxon>Chelicerata</taxon>
        <taxon>Arachnida</taxon>
        <taxon>Araneae</taxon>
        <taxon>Araneomorphae</taxon>
        <taxon>Entelegynae</taxon>
        <taxon>Araneoidea</taxon>
        <taxon>Araneidae</taxon>
        <taxon>Caerostris</taxon>
    </lineage>
</organism>
<proteinExistence type="predicted"/>
<reference evidence="2 3" key="1">
    <citation type="submission" date="2021-06" db="EMBL/GenBank/DDBJ databases">
        <title>Caerostris darwini draft genome.</title>
        <authorList>
            <person name="Kono N."/>
            <person name="Arakawa K."/>
        </authorList>
    </citation>
    <scope>NUCLEOTIDE SEQUENCE [LARGE SCALE GENOMIC DNA]</scope>
</reference>